<gene>
    <name evidence="4" type="ORF">A5707_15360</name>
</gene>
<dbReference type="Pfam" id="PF00072">
    <property type="entry name" value="Response_reg"/>
    <property type="match status" value="1"/>
</dbReference>
<dbReference type="GO" id="GO:0000160">
    <property type="term" value="P:phosphorelay signal transduction system"/>
    <property type="evidence" value="ECO:0007669"/>
    <property type="project" value="InterPro"/>
</dbReference>
<dbReference type="PANTHER" id="PTHR44591:SF3">
    <property type="entry name" value="RESPONSE REGULATORY DOMAIN-CONTAINING PROTEIN"/>
    <property type="match status" value="1"/>
</dbReference>
<feature type="modified residue" description="4-aspartylphosphate" evidence="2">
    <location>
        <position position="52"/>
    </location>
</feature>
<dbReference type="PROSITE" id="PS50110">
    <property type="entry name" value="RESPONSE_REGULATORY"/>
    <property type="match status" value="1"/>
</dbReference>
<proteinExistence type="predicted"/>
<evidence type="ECO:0000256" key="2">
    <source>
        <dbReference type="PROSITE-ProRule" id="PRU00169"/>
    </source>
</evidence>
<dbReference type="Gene3D" id="3.40.50.2300">
    <property type="match status" value="1"/>
</dbReference>
<dbReference type="CDD" id="cd00156">
    <property type="entry name" value="REC"/>
    <property type="match status" value="1"/>
</dbReference>
<keyword evidence="1 2" id="KW-0597">Phosphoprotein</keyword>
<organism evidence="4 5">
    <name type="scientific">Mycobacterium kyorinense</name>
    <dbReference type="NCBI Taxonomy" id="487514"/>
    <lineage>
        <taxon>Bacteria</taxon>
        <taxon>Bacillati</taxon>
        <taxon>Actinomycetota</taxon>
        <taxon>Actinomycetes</taxon>
        <taxon>Mycobacteriales</taxon>
        <taxon>Mycobacteriaceae</taxon>
        <taxon>Mycobacterium</taxon>
    </lineage>
</organism>
<dbReference type="AlphaFoldDB" id="A0A1A2ZLY8"/>
<comment type="caution">
    <text evidence="4">The sequence shown here is derived from an EMBL/GenBank/DDBJ whole genome shotgun (WGS) entry which is preliminary data.</text>
</comment>
<dbReference type="InterPro" id="IPR011006">
    <property type="entry name" value="CheY-like_superfamily"/>
</dbReference>
<protein>
    <recommendedName>
        <fullName evidence="3">Response regulatory domain-containing protein</fullName>
    </recommendedName>
</protein>
<reference evidence="5" key="1">
    <citation type="submission" date="2016-06" db="EMBL/GenBank/DDBJ databases">
        <authorList>
            <person name="Sutton G."/>
            <person name="Brinkac L."/>
            <person name="Sanka R."/>
            <person name="Adams M."/>
            <person name="Lau E."/>
            <person name="Sam S."/>
            <person name="Sreng N."/>
            <person name="Him V."/>
            <person name="Kerleguer A."/>
            <person name="Cheng S."/>
        </authorList>
    </citation>
    <scope>NUCLEOTIDE SEQUENCE [LARGE SCALE GENOMIC DNA]</scope>
    <source>
        <strain evidence="5">E861</strain>
    </source>
</reference>
<dbReference type="PANTHER" id="PTHR44591">
    <property type="entry name" value="STRESS RESPONSE REGULATOR PROTEIN 1"/>
    <property type="match status" value="1"/>
</dbReference>
<evidence type="ECO:0000256" key="1">
    <source>
        <dbReference type="ARBA" id="ARBA00022553"/>
    </source>
</evidence>
<dbReference type="SUPFAM" id="SSF52172">
    <property type="entry name" value="CheY-like"/>
    <property type="match status" value="1"/>
</dbReference>
<name>A0A1A2ZLY8_9MYCO</name>
<sequence>MRCVIVDNNRDFLNAAARLLERQNIDVVGVAHSSSAGVQCVQDLRPDVTLVDIELDGESGFDLAEQLHRGADAAPRVILISTHAEEDFAELISTSPAVAFLPKSVVSGAAIREILDNAS</sequence>
<dbReference type="InterPro" id="IPR001789">
    <property type="entry name" value="Sig_transdc_resp-reg_receiver"/>
</dbReference>
<dbReference type="InterPro" id="IPR050595">
    <property type="entry name" value="Bact_response_regulator"/>
</dbReference>
<evidence type="ECO:0000313" key="4">
    <source>
        <dbReference type="EMBL" id="OBI50091.1"/>
    </source>
</evidence>
<dbReference type="SMART" id="SM00448">
    <property type="entry name" value="REC"/>
    <property type="match status" value="1"/>
</dbReference>
<evidence type="ECO:0000313" key="5">
    <source>
        <dbReference type="Proteomes" id="UP000093592"/>
    </source>
</evidence>
<dbReference type="EMBL" id="LZKJ01000054">
    <property type="protein sequence ID" value="OBI50091.1"/>
    <property type="molecule type" value="Genomic_DNA"/>
</dbReference>
<accession>A0A1A2ZLY8</accession>
<evidence type="ECO:0000259" key="3">
    <source>
        <dbReference type="PROSITE" id="PS50110"/>
    </source>
</evidence>
<feature type="domain" description="Response regulatory" evidence="3">
    <location>
        <begin position="2"/>
        <end position="118"/>
    </location>
</feature>
<dbReference type="Proteomes" id="UP000093592">
    <property type="component" value="Unassembled WGS sequence"/>
</dbReference>